<proteinExistence type="inferred from homology"/>
<dbReference type="OrthoDB" id="9797551at2"/>
<dbReference type="InterPro" id="IPR036868">
    <property type="entry name" value="TusA-like_sf"/>
</dbReference>
<evidence type="ECO:0000313" key="4">
    <source>
        <dbReference type="EMBL" id="RCX33522.1"/>
    </source>
</evidence>
<evidence type="ECO:0000313" key="5">
    <source>
        <dbReference type="Proteomes" id="UP000252707"/>
    </source>
</evidence>
<comment type="caution">
    <text evidence="4">The sequence shown here is derived from an EMBL/GenBank/DDBJ whole genome shotgun (WGS) entry which is preliminary data.</text>
</comment>
<sequence length="103" mass="10813">MGLFGRKKSNDGGDVQPQGSITLEDGSSVSIAQVVDCIGDSCPRPQLMTKKAVGNAASGDVIEVRIDNPTSMEAIPPMMPDLGARHLGTVKSGRYWSVVVAKN</sequence>
<reference evidence="4 5" key="1">
    <citation type="submission" date="2018-07" db="EMBL/GenBank/DDBJ databases">
        <title>Genomic Encyclopedia of Type Strains, Phase IV (KMG-IV): sequencing the most valuable type-strain genomes for metagenomic binning, comparative biology and taxonomic classification.</title>
        <authorList>
            <person name="Goeker M."/>
        </authorList>
    </citation>
    <scope>NUCLEOTIDE SEQUENCE [LARGE SCALE GENOMIC DNA]</scope>
    <source>
        <strain evidence="4 5">DSM 26407</strain>
    </source>
</reference>
<keyword evidence="5" id="KW-1185">Reference proteome</keyword>
<dbReference type="EMBL" id="QPJY01000001">
    <property type="protein sequence ID" value="RCX33522.1"/>
    <property type="molecule type" value="Genomic_DNA"/>
</dbReference>
<dbReference type="Pfam" id="PF01206">
    <property type="entry name" value="TusA"/>
    <property type="match status" value="1"/>
</dbReference>
<evidence type="ECO:0000256" key="2">
    <source>
        <dbReference type="SAM" id="MobiDB-lite"/>
    </source>
</evidence>
<organism evidence="4 5">
    <name type="scientific">Thioalbus denitrificans</name>
    <dbReference type="NCBI Taxonomy" id="547122"/>
    <lineage>
        <taxon>Bacteria</taxon>
        <taxon>Pseudomonadati</taxon>
        <taxon>Pseudomonadota</taxon>
        <taxon>Gammaproteobacteria</taxon>
        <taxon>Chromatiales</taxon>
        <taxon>Ectothiorhodospiraceae</taxon>
        <taxon>Thioalbus</taxon>
    </lineage>
</organism>
<dbReference type="AlphaFoldDB" id="A0A369CHG7"/>
<dbReference type="SUPFAM" id="SSF64307">
    <property type="entry name" value="SirA-like"/>
    <property type="match status" value="1"/>
</dbReference>
<evidence type="ECO:0000259" key="3">
    <source>
        <dbReference type="PROSITE" id="PS01148"/>
    </source>
</evidence>
<dbReference type="PANTHER" id="PTHR33279">
    <property type="entry name" value="SULFUR CARRIER PROTEIN YEDF-RELATED"/>
    <property type="match status" value="1"/>
</dbReference>
<dbReference type="Gene3D" id="3.30.110.40">
    <property type="entry name" value="TusA-like domain"/>
    <property type="match status" value="1"/>
</dbReference>
<dbReference type="Proteomes" id="UP000252707">
    <property type="component" value="Unassembled WGS sequence"/>
</dbReference>
<gene>
    <name evidence="4" type="ORF">DFQ59_101827</name>
</gene>
<dbReference type="PANTHER" id="PTHR33279:SF6">
    <property type="entry name" value="SULFUR CARRIER PROTEIN YEDF-RELATED"/>
    <property type="match status" value="1"/>
</dbReference>
<dbReference type="CDD" id="cd00291">
    <property type="entry name" value="SirA_YedF_YeeD"/>
    <property type="match status" value="1"/>
</dbReference>
<name>A0A369CHG7_9GAMM</name>
<comment type="similarity">
    <text evidence="1">Belongs to the sulfur carrier protein TusA family.</text>
</comment>
<protein>
    <submittedName>
        <fullName evidence="4">tRNA 2-thiouridine synthesizing protein A</fullName>
    </submittedName>
</protein>
<dbReference type="RefSeq" id="WP_114278350.1">
    <property type="nucleotide sequence ID" value="NZ_QPJY01000001.1"/>
</dbReference>
<dbReference type="InterPro" id="IPR001455">
    <property type="entry name" value="TusA-like"/>
</dbReference>
<feature type="domain" description="UPF0033" evidence="3">
    <location>
        <begin position="35"/>
        <end position="59"/>
    </location>
</feature>
<evidence type="ECO:0000256" key="1">
    <source>
        <dbReference type="ARBA" id="ARBA00008984"/>
    </source>
</evidence>
<accession>A0A369CHG7</accession>
<feature type="region of interest" description="Disordered" evidence="2">
    <location>
        <begin position="1"/>
        <end position="24"/>
    </location>
</feature>
<dbReference type="PROSITE" id="PS01148">
    <property type="entry name" value="UPF0033"/>
    <property type="match status" value="1"/>
</dbReference>